<accession>A0A327JY05</accession>
<comment type="caution">
    <text evidence="2">The sequence shown here is derived from an EMBL/GenBank/DDBJ whole genome shotgun (WGS) entry which is preliminary data.</text>
</comment>
<evidence type="ECO:0000313" key="2">
    <source>
        <dbReference type="EMBL" id="RAI27968.1"/>
    </source>
</evidence>
<dbReference type="Proteomes" id="UP000248863">
    <property type="component" value="Unassembled WGS sequence"/>
</dbReference>
<proteinExistence type="predicted"/>
<dbReference type="InterPro" id="IPR009875">
    <property type="entry name" value="PilZ_domain"/>
</dbReference>
<organism evidence="2 3">
    <name type="scientific">Rhodoplanes elegans</name>
    <dbReference type="NCBI Taxonomy" id="29408"/>
    <lineage>
        <taxon>Bacteria</taxon>
        <taxon>Pseudomonadati</taxon>
        <taxon>Pseudomonadota</taxon>
        <taxon>Alphaproteobacteria</taxon>
        <taxon>Hyphomicrobiales</taxon>
        <taxon>Nitrobacteraceae</taxon>
        <taxon>Rhodoplanes</taxon>
    </lineage>
</organism>
<evidence type="ECO:0000259" key="1">
    <source>
        <dbReference type="Pfam" id="PF07238"/>
    </source>
</evidence>
<sequence length="237" mass="26448">MLQRNDPPHTQTTAERRQDIRVVVSLPGRYVLPRRRTVDGTKPEFACRLVNISRHGMMLAGPVIGNVEEPVTTYFDDFGKLEGKVLRRLYGGFAMSIVADNETLDRLEAKLDWLDKHQRDVAPNTRQHKRIVPVNPHSTLILADGTVMPCFVIDMSASGVAVSADLRPPIGMPLAVGTVVGRVVRRFGSGFAVHFTHEQAPHHLEQLLIKPPSRARIPAAEMAYREIVMIDDEPLPI</sequence>
<keyword evidence="3" id="KW-1185">Reference proteome</keyword>
<gene>
    <name evidence="2" type="ORF">CH338_29755</name>
</gene>
<dbReference type="Pfam" id="PF07238">
    <property type="entry name" value="PilZ"/>
    <property type="match status" value="1"/>
</dbReference>
<protein>
    <recommendedName>
        <fullName evidence="1">PilZ domain-containing protein</fullName>
    </recommendedName>
</protein>
<dbReference type="SUPFAM" id="SSF141371">
    <property type="entry name" value="PilZ domain-like"/>
    <property type="match status" value="1"/>
</dbReference>
<dbReference type="AlphaFoldDB" id="A0A327JY05"/>
<feature type="domain" description="PilZ" evidence="1">
    <location>
        <begin position="125"/>
        <end position="208"/>
    </location>
</feature>
<dbReference type="GO" id="GO:0035438">
    <property type="term" value="F:cyclic-di-GMP binding"/>
    <property type="evidence" value="ECO:0007669"/>
    <property type="project" value="InterPro"/>
</dbReference>
<name>A0A327JY05_9BRAD</name>
<dbReference type="RefSeq" id="WP_111360654.1">
    <property type="nucleotide sequence ID" value="NZ_NHSK01000138.1"/>
</dbReference>
<dbReference type="OrthoDB" id="7991169at2"/>
<dbReference type="EMBL" id="NPEU01000798">
    <property type="protein sequence ID" value="RAI27968.1"/>
    <property type="molecule type" value="Genomic_DNA"/>
</dbReference>
<evidence type="ECO:0000313" key="3">
    <source>
        <dbReference type="Proteomes" id="UP000248863"/>
    </source>
</evidence>
<reference evidence="2 3" key="1">
    <citation type="submission" date="2017-07" db="EMBL/GenBank/DDBJ databases">
        <title>Draft Genome Sequences of Select Purple Nonsulfur Bacteria.</title>
        <authorList>
            <person name="Lasarre B."/>
            <person name="Mckinlay J.B."/>
        </authorList>
    </citation>
    <scope>NUCLEOTIDE SEQUENCE [LARGE SCALE GENOMIC DNA]</scope>
    <source>
        <strain evidence="2 3">DSM 11907</strain>
    </source>
</reference>